<sequence length="236" mass="24605">MLIAVKSLANAKTRLARDFASAERQQLVLAMFRDTVSAARGAEQVASITVVTPDDAVAVAAEELDAGVVPEPVDTVGAGSGNARLNLALAHAAAHVRANGATDLVALQADLPALTTAELSDAIAATPAGARSFVADHQFVGTAALFARNHPAHNGLSRSAAMRSRTVDLAPAFGHDSARKHLDSGARALIGEWPGLRLDVDTPDDLELAYRIGVGPQTRSNLEMFGWTASLENDRS</sequence>
<dbReference type="AlphaFoldDB" id="A0A5A7SI36"/>
<feature type="binding site" evidence="5">
    <location>
        <position position="177"/>
    </location>
    <ligand>
        <name>phosphoenolpyruvate</name>
        <dbReference type="ChEBI" id="CHEBI:58702"/>
    </ligand>
</feature>
<name>A0A5A7SI36_9NOCA</name>
<dbReference type="EMBL" id="VLNY01000002">
    <property type="protein sequence ID" value="KAA0024387.1"/>
    <property type="molecule type" value="Genomic_DNA"/>
</dbReference>
<dbReference type="Gene3D" id="3.90.550.10">
    <property type="entry name" value="Spore Coat Polysaccharide Biosynthesis Protein SpsA, Chain A"/>
    <property type="match status" value="1"/>
</dbReference>
<evidence type="ECO:0000256" key="1">
    <source>
        <dbReference type="ARBA" id="ARBA00022679"/>
    </source>
</evidence>
<keyword evidence="2 5" id="KW-0548">Nucleotidyltransferase</keyword>
<keyword evidence="7" id="KW-1185">Reference proteome</keyword>
<dbReference type="OrthoDB" id="9151145at2"/>
<feature type="binding site" evidence="5">
    <location>
        <position position="174"/>
    </location>
    <ligand>
        <name>phosphoenolpyruvate</name>
        <dbReference type="ChEBI" id="CHEBI:58702"/>
    </ligand>
</feature>
<dbReference type="Pfam" id="PF01983">
    <property type="entry name" value="CofC"/>
    <property type="match status" value="1"/>
</dbReference>
<dbReference type="GO" id="GO:0043814">
    <property type="term" value="F:phospholactate guanylyltransferase activity"/>
    <property type="evidence" value="ECO:0007669"/>
    <property type="project" value="InterPro"/>
</dbReference>
<keyword evidence="4 5" id="KW-0342">GTP-binding</keyword>
<comment type="pathway">
    <text evidence="5">Cofactor biosynthesis; coenzyme F420 biosynthesis.</text>
</comment>
<dbReference type="PANTHER" id="PTHR40392">
    <property type="entry name" value="2-PHOSPHO-L-LACTATE GUANYLYLTRANSFERASE"/>
    <property type="match status" value="1"/>
</dbReference>
<evidence type="ECO:0000256" key="3">
    <source>
        <dbReference type="ARBA" id="ARBA00022741"/>
    </source>
</evidence>
<accession>A0A5A7SI36</accession>
<comment type="caution">
    <text evidence="6">The sequence shown here is derived from an EMBL/GenBank/DDBJ whole genome shotgun (WGS) entry which is preliminary data.</text>
</comment>
<keyword evidence="3 5" id="KW-0547">Nucleotide-binding</keyword>
<dbReference type="SUPFAM" id="SSF53448">
    <property type="entry name" value="Nucleotide-diphospho-sugar transferases"/>
    <property type="match status" value="1"/>
</dbReference>
<gene>
    <name evidence="6" type="primary">cofC</name>
    <name evidence="5" type="synonym">fbiD</name>
    <name evidence="6" type="ORF">FOY51_06800</name>
</gene>
<dbReference type="UniPathway" id="UPA00071"/>
<dbReference type="EC" id="2.7.7.105" evidence="5"/>
<dbReference type="InterPro" id="IPR029044">
    <property type="entry name" value="Nucleotide-diphossugar_trans"/>
</dbReference>
<organism evidence="6 7">
    <name type="scientific">Antrihabitans cavernicola</name>
    <dbReference type="NCBI Taxonomy" id="2495913"/>
    <lineage>
        <taxon>Bacteria</taxon>
        <taxon>Bacillati</taxon>
        <taxon>Actinomycetota</taxon>
        <taxon>Actinomycetes</taxon>
        <taxon>Mycobacteriales</taxon>
        <taxon>Nocardiaceae</taxon>
        <taxon>Antrihabitans</taxon>
    </lineage>
</organism>
<evidence type="ECO:0000256" key="2">
    <source>
        <dbReference type="ARBA" id="ARBA00022695"/>
    </source>
</evidence>
<proteinExistence type="inferred from homology"/>
<reference evidence="6 7" key="1">
    <citation type="submission" date="2019-07" db="EMBL/GenBank/DDBJ databases">
        <title>Rhodococcus cavernicolus sp. nov., isolated from a cave.</title>
        <authorList>
            <person name="Lee S.D."/>
        </authorList>
    </citation>
    <scope>NUCLEOTIDE SEQUENCE [LARGE SCALE GENOMIC DNA]</scope>
    <source>
        <strain evidence="6 7">C1-24</strain>
    </source>
</reference>
<comment type="function">
    <text evidence="5">Guanylyltransferase that catalyzes the activation of phosphoenolpyruvate (PEP) as enolpyruvoyl-2-diphospho-5'-guanosine, via the condensation of PEP with GTP. It is involved in the biosynthesis of coenzyme F420, a hydride carrier cofactor.</text>
</comment>
<evidence type="ECO:0000256" key="4">
    <source>
        <dbReference type="ARBA" id="ARBA00023134"/>
    </source>
</evidence>
<dbReference type="HAMAP" id="MF_02114">
    <property type="entry name" value="CofC"/>
    <property type="match status" value="1"/>
</dbReference>
<dbReference type="Proteomes" id="UP000322244">
    <property type="component" value="Unassembled WGS sequence"/>
</dbReference>
<comment type="similarity">
    <text evidence="5">Belongs to the CofC family.</text>
</comment>
<protein>
    <recommendedName>
        <fullName evidence="5">Phosphoenolpyruvate guanylyltransferase</fullName>
        <shortName evidence="5">PEP guanylyltransferase</shortName>
        <ecNumber evidence="5">2.7.7.105</ecNumber>
    </recommendedName>
</protein>
<evidence type="ECO:0000313" key="7">
    <source>
        <dbReference type="Proteomes" id="UP000322244"/>
    </source>
</evidence>
<keyword evidence="1 5" id="KW-0808">Transferase</keyword>
<feature type="binding site" evidence="5">
    <location>
        <position position="142"/>
    </location>
    <ligand>
        <name>phosphoenolpyruvate</name>
        <dbReference type="ChEBI" id="CHEBI:58702"/>
    </ligand>
</feature>
<dbReference type="NCBIfam" id="TIGR03552">
    <property type="entry name" value="F420_cofC"/>
    <property type="match status" value="1"/>
</dbReference>
<dbReference type="GO" id="GO:0005525">
    <property type="term" value="F:GTP binding"/>
    <property type="evidence" value="ECO:0007669"/>
    <property type="project" value="UniProtKB-KW"/>
</dbReference>
<dbReference type="PANTHER" id="PTHR40392:SF1">
    <property type="entry name" value="2-PHOSPHO-L-LACTATE GUANYLYLTRANSFERASE"/>
    <property type="match status" value="1"/>
</dbReference>
<dbReference type="GO" id="GO:0052645">
    <property type="term" value="P:F420-0 metabolic process"/>
    <property type="evidence" value="ECO:0007669"/>
    <property type="project" value="UniProtKB-UniRule"/>
</dbReference>
<evidence type="ECO:0000256" key="5">
    <source>
        <dbReference type="HAMAP-Rule" id="MF_02114"/>
    </source>
</evidence>
<comment type="catalytic activity">
    <reaction evidence="5">
        <text>phosphoenolpyruvate + GTP + H(+) = enolpyruvoyl-2-diphospho-5'-guanosine + diphosphate</text>
        <dbReference type="Rhea" id="RHEA:30519"/>
        <dbReference type="ChEBI" id="CHEBI:15378"/>
        <dbReference type="ChEBI" id="CHEBI:33019"/>
        <dbReference type="ChEBI" id="CHEBI:37565"/>
        <dbReference type="ChEBI" id="CHEBI:58702"/>
        <dbReference type="ChEBI" id="CHEBI:143701"/>
        <dbReference type="EC" id="2.7.7.105"/>
    </reaction>
</comment>
<evidence type="ECO:0000313" key="6">
    <source>
        <dbReference type="EMBL" id="KAA0024387.1"/>
    </source>
</evidence>
<dbReference type="InterPro" id="IPR002835">
    <property type="entry name" value="CofC"/>
</dbReference>